<sequence>MISLADYLTEFPEEDGRPFQSLAGETPKPKKPKKPSFEHLTLVSDGLAVKKQPVARVPEHLEAIPEMGEAEAALEEVSFDEADFGFDTPVEIGETLEDLPVPAPQLSEEDVEAARAEGLAAGRLEALAEAEAMIGEAVAAALEAERATAAEAMAAAVEAARLEALAQEGGRLAELVADKLERIETALRTSFTSVLKPIAIDVRTRQTIEELAGAVATLALDGRALSLEAFGPAALLDAFAEALGPRRGFVAFEADETMTDIRISCDQTTLETRLADWKGALEEALQ</sequence>
<proteinExistence type="predicted"/>
<dbReference type="Proteomes" id="UP000678276">
    <property type="component" value="Unassembled WGS sequence"/>
</dbReference>
<organism evidence="2 3">
    <name type="scientific">Jiella mangrovi</name>
    <dbReference type="NCBI Taxonomy" id="2821407"/>
    <lineage>
        <taxon>Bacteria</taxon>
        <taxon>Pseudomonadati</taxon>
        <taxon>Pseudomonadota</taxon>
        <taxon>Alphaproteobacteria</taxon>
        <taxon>Hyphomicrobiales</taxon>
        <taxon>Aurantimonadaceae</taxon>
        <taxon>Jiella</taxon>
    </lineage>
</organism>
<feature type="region of interest" description="Disordered" evidence="1">
    <location>
        <begin position="13"/>
        <end position="36"/>
    </location>
</feature>
<protein>
    <recommendedName>
        <fullName evidence="4">Flagellar assembly protein FliH/Type III secretion system HrpE domain-containing protein</fullName>
    </recommendedName>
</protein>
<evidence type="ECO:0008006" key="4">
    <source>
        <dbReference type="Google" id="ProtNLM"/>
    </source>
</evidence>
<reference evidence="2 3" key="1">
    <citation type="submission" date="2021-04" db="EMBL/GenBank/DDBJ databases">
        <title>Whole genome sequence of Jiella sp. KSK16Y-1.</title>
        <authorList>
            <person name="Tuo L."/>
        </authorList>
    </citation>
    <scope>NUCLEOTIDE SEQUENCE [LARGE SCALE GENOMIC DNA]</scope>
    <source>
        <strain evidence="2 3">KSK16Y-1</strain>
    </source>
</reference>
<evidence type="ECO:0000313" key="3">
    <source>
        <dbReference type="Proteomes" id="UP000678276"/>
    </source>
</evidence>
<dbReference type="RefSeq" id="WP_209595120.1">
    <property type="nucleotide sequence ID" value="NZ_JAGJCF010000009.1"/>
</dbReference>
<evidence type="ECO:0000313" key="2">
    <source>
        <dbReference type="EMBL" id="MBP0616639.1"/>
    </source>
</evidence>
<keyword evidence="3" id="KW-1185">Reference proteome</keyword>
<dbReference type="EMBL" id="JAGJCF010000009">
    <property type="protein sequence ID" value="MBP0616639.1"/>
    <property type="molecule type" value="Genomic_DNA"/>
</dbReference>
<comment type="caution">
    <text evidence="2">The sequence shown here is derived from an EMBL/GenBank/DDBJ whole genome shotgun (WGS) entry which is preliminary data.</text>
</comment>
<evidence type="ECO:0000256" key="1">
    <source>
        <dbReference type="SAM" id="MobiDB-lite"/>
    </source>
</evidence>
<accession>A0ABS4BKF1</accession>
<name>A0ABS4BKF1_9HYPH</name>
<gene>
    <name evidence="2" type="ORF">J6595_13705</name>
</gene>